<dbReference type="SUPFAM" id="SSF54909">
    <property type="entry name" value="Dimeric alpha+beta barrel"/>
    <property type="match status" value="1"/>
</dbReference>
<dbReference type="Pfam" id="PF01037">
    <property type="entry name" value="AsnC_trans_reg"/>
    <property type="match status" value="1"/>
</dbReference>
<gene>
    <name evidence="5" type="ORF">V1479_06930</name>
</gene>
<protein>
    <submittedName>
        <fullName evidence="5">Lrp/AsnC family transcriptional regulator</fullName>
    </submittedName>
</protein>
<organism evidence="5 6">
    <name type="scientific">Neoaquamicrobium sediminum</name>
    <dbReference type="NCBI Taxonomy" id="1849104"/>
    <lineage>
        <taxon>Bacteria</taxon>
        <taxon>Pseudomonadati</taxon>
        <taxon>Pseudomonadota</taxon>
        <taxon>Alphaproteobacteria</taxon>
        <taxon>Hyphomicrobiales</taxon>
        <taxon>Phyllobacteriaceae</taxon>
        <taxon>Neoaquamicrobium</taxon>
    </lineage>
</organism>
<dbReference type="Gene3D" id="1.10.10.10">
    <property type="entry name" value="Winged helix-like DNA-binding domain superfamily/Winged helix DNA-binding domain"/>
    <property type="match status" value="1"/>
</dbReference>
<dbReference type="InterPro" id="IPR011991">
    <property type="entry name" value="ArsR-like_HTH"/>
</dbReference>
<evidence type="ECO:0000259" key="4">
    <source>
        <dbReference type="PROSITE" id="PS50956"/>
    </source>
</evidence>
<keyword evidence="1" id="KW-0805">Transcription regulation</keyword>
<dbReference type="SUPFAM" id="SSF46785">
    <property type="entry name" value="Winged helix' DNA-binding domain"/>
    <property type="match status" value="1"/>
</dbReference>
<keyword evidence="6" id="KW-1185">Reference proteome</keyword>
<evidence type="ECO:0000256" key="2">
    <source>
        <dbReference type="ARBA" id="ARBA00023125"/>
    </source>
</evidence>
<evidence type="ECO:0000313" key="6">
    <source>
        <dbReference type="Proteomes" id="UP001559025"/>
    </source>
</evidence>
<accession>A0ABV3WRT2</accession>
<dbReference type="InterPro" id="IPR011008">
    <property type="entry name" value="Dimeric_a/b-barrel"/>
</dbReference>
<dbReference type="InterPro" id="IPR000485">
    <property type="entry name" value="AsnC-type_HTH_dom"/>
</dbReference>
<keyword evidence="2" id="KW-0238">DNA-binding</keyword>
<evidence type="ECO:0000256" key="1">
    <source>
        <dbReference type="ARBA" id="ARBA00023015"/>
    </source>
</evidence>
<dbReference type="RefSeq" id="WP_368802265.1">
    <property type="nucleotide sequence ID" value="NZ_JAZHFV010000002.1"/>
</dbReference>
<dbReference type="Gene3D" id="3.30.70.920">
    <property type="match status" value="1"/>
</dbReference>
<proteinExistence type="predicted"/>
<dbReference type="InterPro" id="IPR036390">
    <property type="entry name" value="WH_DNA-bd_sf"/>
</dbReference>
<dbReference type="PANTHER" id="PTHR30154">
    <property type="entry name" value="LEUCINE-RESPONSIVE REGULATORY PROTEIN"/>
    <property type="match status" value="1"/>
</dbReference>
<dbReference type="InterPro" id="IPR019888">
    <property type="entry name" value="Tscrpt_reg_AsnC-like"/>
</dbReference>
<reference evidence="5 6" key="1">
    <citation type="submission" date="2024-01" db="EMBL/GenBank/DDBJ databases">
        <title>New evidence supports the origin of RcGTA from prophage.</title>
        <authorList>
            <person name="Xu Y."/>
            <person name="Liu B."/>
            <person name="Chen F."/>
        </authorList>
    </citation>
    <scope>NUCLEOTIDE SEQUENCE [LARGE SCALE GENOMIC DNA]</scope>
    <source>
        <strain evidence="5 6">CBW1107-2</strain>
    </source>
</reference>
<dbReference type="PRINTS" id="PR00033">
    <property type="entry name" value="HTHASNC"/>
</dbReference>
<dbReference type="Pfam" id="PF13404">
    <property type="entry name" value="HTH_AsnC-type"/>
    <property type="match status" value="1"/>
</dbReference>
<comment type="caution">
    <text evidence="5">The sequence shown here is derived from an EMBL/GenBank/DDBJ whole genome shotgun (WGS) entry which is preliminary data.</text>
</comment>
<dbReference type="Proteomes" id="UP001559025">
    <property type="component" value="Unassembled WGS sequence"/>
</dbReference>
<feature type="domain" description="HTH asnC-type" evidence="4">
    <location>
        <begin position="6"/>
        <end position="59"/>
    </location>
</feature>
<dbReference type="PROSITE" id="PS50956">
    <property type="entry name" value="HTH_ASNC_2"/>
    <property type="match status" value="1"/>
</dbReference>
<dbReference type="InterPro" id="IPR019887">
    <property type="entry name" value="Tscrpt_reg_AsnC/Lrp_C"/>
</dbReference>
<dbReference type="SMART" id="SM00344">
    <property type="entry name" value="HTH_ASNC"/>
    <property type="match status" value="1"/>
</dbReference>
<dbReference type="CDD" id="cd00090">
    <property type="entry name" value="HTH_ARSR"/>
    <property type="match status" value="1"/>
</dbReference>
<name>A0ABV3WRT2_9HYPH</name>
<dbReference type="InterPro" id="IPR036388">
    <property type="entry name" value="WH-like_DNA-bd_sf"/>
</dbReference>
<dbReference type="InterPro" id="IPR000524">
    <property type="entry name" value="Tscrpt_reg_HTH_GntR"/>
</dbReference>
<evidence type="ECO:0000313" key="5">
    <source>
        <dbReference type="EMBL" id="MEX4007031.1"/>
    </source>
</evidence>
<dbReference type="PANTHER" id="PTHR30154:SF34">
    <property type="entry name" value="TRANSCRIPTIONAL REGULATOR AZLB"/>
    <property type="match status" value="1"/>
</dbReference>
<evidence type="ECO:0000256" key="3">
    <source>
        <dbReference type="ARBA" id="ARBA00023163"/>
    </source>
</evidence>
<sequence>MNELRDNIDRQLVGLLLADGRASATELARKLGVGRSTVQERIARLERSGLIAGYSAILSHDPFGDAAQALVMVSIVQRRQKDILARLRALPEVVNCLTIAGDYDLVLTVQTPRVEDIDAVLDEILGFEGIERCKSWIILGRHIQRGAAATGQAAAVTEGPSAGGKSA</sequence>
<keyword evidence="3" id="KW-0804">Transcription</keyword>
<dbReference type="EMBL" id="JAZHFV010000002">
    <property type="protein sequence ID" value="MEX4007031.1"/>
    <property type="molecule type" value="Genomic_DNA"/>
</dbReference>
<dbReference type="PRINTS" id="PR00035">
    <property type="entry name" value="HTHGNTR"/>
</dbReference>